<evidence type="ECO:0000256" key="4">
    <source>
        <dbReference type="ARBA" id="ARBA00022989"/>
    </source>
</evidence>
<evidence type="ECO:0000256" key="5">
    <source>
        <dbReference type="ARBA" id="ARBA00023136"/>
    </source>
</evidence>
<proteinExistence type="predicted"/>
<feature type="transmembrane region" description="Helical" evidence="6">
    <location>
        <begin position="385"/>
        <end position="408"/>
    </location>
</feature>
<dbReference type="InterPro" id="IPR025857">
    <property type="entry name" value="MacB_PCD"/>
</dbReference>
<dbReference type="PANTHER" id="PTHR30572">
    <property type="entry name" value="MEMBRANE COMPONENT OF TRANSPORTER-RELATED"/>
    <property type="match status" value="1"/>
</dbReference>
<keyword evidence="3 6" id="KW-0812">Transmembrane</keyword>
<dbReference type="EMBL" id="JBHTLP010000008">
    <property type="protein sequence ID" value="MFD1141945.1"/>
    <property type="molecule type" value="Genomic_DNA"/>
</dbReference>
<feature type="transmembrane region" description="Helical" evidence="6">
    <location>
        <begin position="789"/>
        <end position="811"/>
    </location>
</feature>
<feature type="transmembrane region" description="Helical" evidence="6">
    <location>
        <begin position="480"/>
        <end position="507"/>
    </location>
</feature>
<evidence type="ECO:0000313" key="9">
    <source>
        <dbReference type="EMBL" id="MFD1141945.1"/>
    </source>
</evidence>
<evidence type="ECO:0000256" key="3">
    <source>
        <dbReference type="ARBA" id="ARBA00022692"/>
    </source>
</evidence>
<dbReference type="PANTHER" id="PTHR30572:SF18">
    <property type="entry name" value="ABC-TYPE MACROLIDE FAMILY EXPORT SYSTEM PERMEASE COMPONENT 2"/>
    <property type="match status" value="1"/>
</dbReference>
<evidence type="ECO:0000313" key="10">
    <source>
        <dbReference type="Proteomes" id="UP001597116"/>
    </source>
</evidence>
<keyword evidence="4 6" id="KW-1133">Transmembrane helix</keyword>
<protein>
    <submittedName>
        <fullName evidence="9">ABC transporter permease</fullName>
    </submittedName>
</protein>
<gene>
    <name evidence="9" type="ORF">ACFQ4C_12535</name>
</gene>
<feature type="transmembrane region" description="Helical" evidence="6">
    <location>
        <begin position="112"/>
        <end position="134"/>
    </location>
</feature>
<evidence type="ECO:0000256" key="1">
    <source>
        <dbReference type="ARBA" id="ARBA00004651"/>
    </source>
</evidence>
<keyword evidence="10" id="KW-1185">Reference proteome</keyword>
<name>A0ABW3QAN3_9BACT</name>
<feature type="transmembrane region" description="Helical" evidence="6">
    <location>
        <begin position="433"/>
        <end position="460"/>
    </location>
</feature>
<feature type="transmembrane region" description="Helical" evidence="6">
    <location>
        <begin position="875"/>
        <end position="895"/>
    </location>
</feature>
<feature type="domain" description="MacB-like periplasmic core" evidence="8">
    <location>
        <begin position="536"/>
        <end position="711"/>
    </location>
</feature>
<dbReference type="InterPro" id="IPR047699">
    <property type="entry name" value="Permease_put_prefix"/>
</dbReference>
<feature type="domain" description="MacB-like periplasmic core" evidence="8">
    <location>
        <begin position="112"/>
        <end position="336"/>
    </location>
</feature>
<feature type="transmembrane region" description="Helical" evidence="6">
    <location>
        <begin position="831"/>
        <end position="855"/>
    </location>
</feature>
<evidence type="ECO:0000256" key="6">
    <source>
        <dbReference type="SAM" id="Phobius"/>
    </source>
</evidence>
<comment type="caution">
    <text evidence="9">The sequence shown here is derived from an EMBL/GenBank/DDBJ whole genome shotgun (WGS) entry which is preliminary data.</text>
</comment>
<comment type="subcellular location">
    <subcellularLocation>
        <location evidence="1">Cell membrane</location>
        <topology evidence="1">Multi-pass membrane protein</topology>
    </subcellularLocation>
</comment>
<feature type="domain" description="ABC3 transporter permease C-terminal" evidence="7">
    <location>
        <begin position="793"/>
        <end position="901"/>
    </location>
</feature>
<dbReference type="RefSeq" id="WP_265992451.1">
    <property type="nucleotide sequence ID" value="NZ_CP110973.1"/>
</dbReference>
<keyword evidence="5 6" id="KW-0472">Membrane</keyword>
<feature type="domain" description="ABC3 transporter permease C-terminal" evidence="7">
    <location>
        <begin position="392"/>
        <end position="506"/>
    </location>
</feature>
<dbReference type="Pfam" id="PF02687">
    <property type="entry name" value="FtsX"/>
    <property type="match status" value="2"/>
</dbReference>
<dbReference type="InterPro" id="IPR050250">
    <property type="entry name" value="Macrolide_Exporter_MacB"/>
</dbReference>
<keyword evidence="2" id="KW-1003">Cell membrane</keyword>
<accession>A0ABW3QAN3</accession>
<evidence type="ECO:0000259" key="8">
    <source>
        <dbReference type="Pfam" id="PF12704"/>
    </source>
</evidence>
<feature type="transmembrane region" description="Helical" evidence="6">
    <location>
        <begin position="528"/>
        <end position="550"/>
    </location>
</feature>
<dbReference type="Proteomes" id="UP001597116">
    <property type="component" value="Unassembled WGS sequence"/>
</dbReference>
<dbReference type="InterPro" id="IPR003838">
    <property type="entry name" value="ABC3_permease_C"/>
</dbReference>
<dbReference type="Pfam" id="PF12704">
    <property type="entry name" value="MacB_PCD"/>
    <property type="match status" value="2"/>
</dbReference>
<evidence type="ECO:0000259" key="7">
    <source>
        <dbReference type="Pfam" id="PF02687"/>
    </source>
</evidence>
<reference evidence="10" key="1">
    <citation type="journal article" date="2019" name="Int. J. Syst. Evol. Microbiol.">
        <title>The Global Catalogue of Microorganisms (GCM) 10K type strain sequencing project: providing services to taxonomists for standard genome sequencing and annotation.</title>
        <authorList>
            <consortium name="The Broad Institute Genomics Platform"/>
            <consortium name="The Broad Institute Genome Sequencing Center for Infectious Disease"/>
            <person name="Wu L."/>
            <person name="Ma J."/>
        </authorList>
    </citation>
    <scope>NUCLEOTIDE SEQUENCE [LARGE SCALE GENOMIC DNA]</scope>
    <source>
        <strain evidence="10">CCUG 55608</strain>
    </source>
</reference>
<evidence type="ECO:0000256" key="2">
    <source>
        <dbReference type="ARBA" id="ARBA00022475"/>
    </source>
</evidence>
<sequence length="912" mass="102522">MRHPARPQPPKWAQRLLAWIAAAHLREEILGDLDELFHKRGKHGGYNKARLWYLFDILLLLHPRLWRRQSTQAVFLYPSLTSSSQPFLLSPAMLRNYLTIAFRTLSRNKLYTALNIAGLTVGLSCFLFIGLYLFDELTFDQHHRRANRIYRVIEHKVVKGEATTIAAASYKLAAESRKTIAHIENTTRVSRIGRANLINPENPVNFQETITNADENFLQIFDFPLISGDKHTALKEPNSIVINEELAMRLFGHPQVVGKTLQFSHLDAPLKVTGILKNHPPNSSFDFNSLVSEASYQNADFYKQTVASDWSSTDFSVYVLLRPNTNAEAVSAELTRLALANIKPEPGTSLAYRLQALSDIHLRSEGIIDGARNTNVEAMAQGSPFYIRIFLFIALFVLGIAGINYMNLSTARASNRLKEIGVRKSIGAQRNQLIYQFLVEALLITAFSLAAALILVNFLLPSFNSFVKKQLTLGLGTDYRIWLMTLGATLLIGLLSGSYPALLLSGFKPVLLLKGMKINPRGSLSLRKALVIFQFTISTVLIIGTIVLYWQVRFMNTTHLGFNKDQLVVIDVNTGTARDRFETIKAEMAKVPTVKNVSVTSRVPGEWKMIRTVKINPQSKADDHQIAYLIGADKDFLNTFELTLLRGRNFANPADSMSVLLNETAARLFNIVEPSGQWLEIPAVSRGSEFRPVNPDNTPFKVRVIGVVKDFHFQSLKAKIEPLVLAYHQNPVHGIDYYTARIDPSGIPETLERLKSILQKADPDEPFEYHFLDQQLALFYQEDARRQTLLIWVALATIFIACLGLFGLATYSTEQRTKEVGVRKVLGASTVSLATLLSGDFLKLVLMANGIAFPIAWWATNQWLQEYAYHIELEWWMFALAGILAVLIAFLTVSYQSIKAALVNPVRSLRSE</sequence>
<organism evidence="9 10">
    <name type="scientific">Larkinella insperata</name>
    <dbReference type="NCBI Taxonomy" id="332158"/>
    <lineage>
        <taxon>Bacteria</taxon>
        <taxon>Pseudomonadati</taxon>
        <taxon>Bacteroidota</taxon>
        <taxon>Cytophagia</taxon>
        <taxon>Cytophagales</taxon>
        <taxon>Spirosomataceae</taxon>
        <taxon>Larkinella</taxon>
    </lineage>
</organism>
<dbReference type="NCBIfam" id="NF038404">
    <property type="entry name" value="perm_prefix_2"/>
    <property type="match status" value="1"/>
</dbReference>